<evidence type="ECO:0000313" key="5">
    <source>
        <dbReference type="Proteomes" id="UP000019141"/>
    </source>
</evidence>
<dbReference type="Pfam" id="PF01483">
    <property type="entry name" value="P_proprotein"/>
    <property type="match status" value="1"/>
</dbReference>
<dbReference type="Proteomes" id="UP000019141">
    <property type="component" value="Unassembled WGS sequence"/>
</dbReference>
<dbReference type="PROSITE" id="PS51829">
    <property type="entry name" value="P_HOMO_B"/>
    <property type="match status" value="1"/>
</dbReference>
<dbReference type="InterPro" id="IPR043504">
    <property type="entry name" value="Peptidase_S1_PA_chymotrypsin"/>
</dbReference>
<evidence type="ECO:0000256" key="1">
    <source>
        <dbReference type="ARBA" id="ARBA00022670"/>
    </source>
</evidence>
<comment type="caution">
    <text evidence="4">The sequence shown here is derived from an EMBL/GenBank/DDBJ whole genome shotgun (WGS) entry which is preliminary data.</text>
</comment>
<evidence type="ECO:0000259" key="3">
    <source>
        <dbReference type="PROSITE" id="PS51829"/>
    </source>
</evidence>
<dbReference type="Gene3D" id="2.40.10.10">
    <property type="entry name" value="Trypsin-like serine proteases"/>
    <property type="match status" value="1"/>
</dbReference>
<evidence type="ECO:0000256" key="2">
    <source>
        <dbReference type="ARBA" id="ARBA00022801"/>
    </source>
</evidence>
<reference evidence="4 5" key="1">
    <citation type="journal article" date="2014" name="Nature">
        <title>An environmental bacterial taxon with a large and distinct metabolic repertoire.</title>
        <authorList>
            <person name="Wilson M.C."/>
            <person name="Mori T."/>
            <person name="Ruckert C."/>
            <person name="Uria A.R."/>
            <person name="Helf M.J."/>
            <person name="Takada K."/>
            <person name="Gernert C."/>
            <person name="Steffens U.A."/>
            <person name="Heycke N."/>
            <person name="Schmitt S."/>
            <person name="Rinke C."/>
            <person name="Helfrich E.J."/>
            <person name="Brachmann A.O."/>
            <person name="Gurgui C."/>
            <person name="Wakimoto T."/>
            <person name="Kracht M."/>
            <person name="Crusemann M."/>
            <person name="Hentschel U."/>
            <person name="Abe I."/>
            <person name="Matsunaga S."/>
            <person name="Kalinowski J."/>
            <person name="Takeyama H."/>
            <person name="Piel J."/>
        </authorList>
    </citation>
    <scope>NUCLEOTIDE SEQUENCE [LARGE SCALE GENOMIC DNA]</scope>
    <source>
        <strain evidence="5">TSY1</strain>
    </source>
</reference>
<organism evidence="4 5">
    <name type="scientific">Entotheonella factor</name>
    <dbReference type="NCBI Taxonomy" id="1429438"/>
    <lineage>
        <taxon>Bacteria</taxon>
        <taxon>Pseudomonadati</taxon>
        <taxon>Nitrospinota/Tectimicrobiota group</taxon>
        <taxon>Candidatus Tectimicrobiota</taxon>
        <taxon>Candidatus Entotheonellia</taxon>
        <taxon>Candidatus Entotheonellales</taxon>
        <taxon>Candidatus Entotheonellaceae</taxon>
        <taxon>Candidatus Entotheonella</taxon>
    </lineage>
</organism>
<dbReference type="SUPFAM" id="SSF50494">
    <property type="entry name" value="Trypsin-like serine proteases"/>
    <property type="match status" value="1"/>
</dbReference>
<dbReference type="EMBL" id="AZHW01001061">
    <property type="protein sequence ID" value="ETW94484.1"/>
    <property type="molecule type" value="Genomic_DNA"/>
</dbReference>
<keyword evidence="1" id="KW-0645">Protease</keyword>
<dbReference type="GO" id="GO:0004252">
    <property type="term" value="F:serine-type endopeptidase activity"/>
    <property type="evidence" value="ECO:0007669"/>
    <property type="project" value="InterPro"/>
</dbReference>
<dbReference type="GO" id="GO:0006508">
    <property type="term" value="P:proteolysis"/>
    <property type="evidence" value="ECO:0007669"/>
    <property type="project" value="UniProtKB-KW"/>
</dbReference>
<dbReference type="Gene3D" id="2.60.120.260">
    <property type="entry name" value="Galactose-binding domain-like"/>
    <property type="match status" value="1"/>
</dbReference>
<accession>W4L9A8</accession>
<dbReference type="SUPFAM" id="SSF49785">
    <property type="entry name" value="Galactose-binding domain-like"/>
    <property type="match status" value="1"/>
</dbReference>
<protein>
    <recommendedName>
        <fullName evidence="3">P/Homo B domain-containing protein</fullName>
    </recommendedName>
</protein>
<proteinExistence type="predicted"/>
<dbReference type="InterPro" id="IPR008979">
    <property type="entry name" value="Galactose-bd-like_sf"/>
</dbReference>
<evidence type="ECO:0000313" key="4">
    <source>
        <dbReference type="EMBL" id="ETW94484.1"/>
    </source>
</evidence>
<keyword evidence="5" id="KW-1185">Reference proteome</keyword>
<dbReference type="InterPro" id="IPR002884">
    <property type="entry name" value="P_dom"/>
</dbReference>
<gene>
    <name evidence="4" type="ORF">ETSY1_34695</name>
</gene>
<sequence length="311" mass="33304">MALVELDTQPDPAFNVFYSGWDRSGMVPMGSVGIHHPDGDVKAISFNDDALTTGDSCIGPIGRGNTHWYVDNWEQGTTEPGSSGSGLWDPANQKLVGFLSGGLAACGLLEFDCYGKFSEAWEGDSAAERLQDWLDPNNLGVMMVDGADPDNDTGPPFDIPDDDPAGVSATQDVMETGAIVELAVRVQIDHTWVGDLRMVLRSPAGTEVILLDRPGVPDTKVGCSDDNLDVTFQDDATLVPESHCDGTMPWLTGEVLPVDALAALAGEPRQGMWTLTVYDDSVLDIGQLVNWELSFSGSSPPPMKLGRYTGR</sequence>
<name>W4L9A8_ENTF1</name>
<keyword evidence="2" id="KW-0378">Hydrolase</keyword>
<dbReference type="InterPro" id="IPR009003">
    <property type="entry name" value="Peptidase_S1_PA"/>
</dbReference>
<dbReference type="HOGENOM" id="CLU_893361_0_0_7"/>
<feature type="domain" description="P/Homo B" evidence="3">
    <location>
        <begin position="147"/>
        <end position="301"/>
    </location>
</feature>
<dbReference type="AlphaFoldDB" id="W4L9A8"/>